<dbReference type="EMBL" id="CM047748">
    <property type="protein sequence ID" value="KAJ0014747.1"/>
    <property type="molecule type" value="Genomic_DNA"/>
</dbReference>
<sequence length="158" mass="17060">MKGQLSAETTVGVAASAVWEVYKGLELGRLVDKLLPDVLGKVEVTEGDGGIGTIVKLTFPPGTPGAGYMKEIFKRIDEEKRVKETEMIEGGFKALGFESYIIRLEIIEKGGESSIIKSSIEYEVDDKLANLASEVTTKPLETMAEAIGKYLSDQKASA</sequence>
<reference evidence="2" key="1">
    <citation type="journal article" date="2023" name="G3 (Bethesda)">
        <title>Genome assembly and association tests identify interacting loci associated with vigor, precocity, and sex in interspecific pistachio rootstocks.</title>
        <authorList>
            <person name="Palmer W."/>
            <person name="Jacygrad E."/>
            <person name="Sagayaradj S."/>
            <person name="Cavanaugh K."/>
            <person name="Han R."/>
            <person name="Bertier L."/>
            <person name="Beede B."/>
            <person name="Kafkas S."/>
            <person name="Golino D."/>
            <person name="Preece J."/>
            <person name="Michelmore R."/>
        </authorList>
    </citation>
    <scope>NUCLEOTIDE SEQUENCE [LARGE SCALE GENOMIC DNA]</scope>
</reference>
<evidence type="ECO:0000313" key="2">
    <source>
        <dbReference type="Proteomes" id="UP001163603"/>
    </source>
</evidence>
<protein>
    <submittedName>
        <fullName evidence="1">Uncharacterized protein</fullName>
    </submittedName>
</protein>
<name>A0ACC0XCR1_9ROSI</name>
<keyword evidence="2" id="KW-1185">Reference proteome</keyword>
<gene>
    <name evidence="1" type="ORF">Pint_21022</name>
</gene>
<dbReference type="Proteomes" id="UP001163603">
    <property type="component" value="Chromosome 13"/>
</dbReference>
<accession>A0ACC0XCR1</accession>
<evidence type="ECO:0000313" key="1">
    <source>
        <dbReference type="EMBL" id="KAJ0014747.1"/>
    </source>
</evidence>
<proteinExistence type="predicted"/>
<organism evidence="1 2">
    <name type="scientific">Pistacia integerrima</name>
    <dbReference type="NCBI Taxonomy" id="434235"/>
    <lineage>
        <taxon>Eukaryota</taxon>
        <taxon>Viridiplantae</taxon>
        <taxon>Streptophyta</taxon>
        <taxon>Embryophyta</taxon>
        <taxon>Tracheophyta</taxon>
        <taxon>Spermatophyta</taxon>
        <taxon>Magnoliopsida</taxon>
        <taxon>eudicotyledons</taxon>
        <taxon>Gunneridae</taxon>
        <taxon>Pentapetalae</taxon>
        <taxon>rosids</taxon>
        <taxon>malvids</taxon>
        <taxon>Sapindales</taxon>
        <taxon>Anacardiaceae</taxon>
        <taxon>Pistacia</taxon>
    </lineage>
</organism>
<comment type="caution">
    <text evidence="1">The sequence shown here is derived from an EMBL/GenBank/DDBJ whole genome shotgun (WGS) entry which is preliminary data.</text>
</comment>